<evidence type="ECO:0000313" key="1">
    <source>
        <dbReference type="EMBL" id="NYE38468.1"/>
    </source>
</evidence>
<organism evidence="1 2">
    <name type="scientific">Nocardioides cavernae</name>
    <dbReference type="NCBI Taxonomy" id="1921566"/>
    <lineage>
        <taxon>Bacteria</taxon>
        <taxon>Bacillati</taxon>
        <taxon>Actinomycetota</taxon>
        <taxon>Actinomycetes</taxon>
        <taxon>Propionibacteriales</taxon>
        <taxon>Nocardioidaceae</taxon>
        <taxon>Nocardioides</taxon>
    </lineage>
</organism>
<evidence type="ECO:0008006" key="3">
    <source>
        <dbReference type="Google" id="ProtNLM"/>
    </source>
</evidence>
<comment type="caution">
    <text evidence="1">The sequence shown here is derived from an EMBL/GenBank/DDBJ whole genome shotgun (WGS) entry which is preliminary data.</text>
</comment>
<dbReference type="Proteomes" id="UP000549911">
    <property type="component" value="Unassembled WGS sequence"/>
</dbReference>
<accession>A0A7Y9H5U1</accession>
<name>A0A7Y9H5U1_9ACTN</name>
<gene>
    <name evidence="1" type="ORF">F4692_003616</name>
</gene>
<keyword evidence="2" id="KW-1185">Reference proteome</keyword>
<evidence type="ECO:0000313" key="2">
    <source>
        <dbReference type="Proteomes" id="UP000549911"/>
    </source>
</evidence>
<dbReference type="Pfam" id="PF10094">
    <property type="entry name" value="DUF2332"/>
    <property type="match status" value="1"/>
</dbReference>
<reference evidence="1 2" key="1">
    <citation type="submission" date="2020-07" db="EMBL/GenBank/DDBJ databases">
        <authorList>
            <person name="Partida-Martinez L."/>
            <person name="Huntemann M."/>
            <person name="Clum A."/>
            <person name="Wang J."/>
            <person name="Palaniappan K."/>
            <person name="Ritter S."/>
            <person name="Chen I.-M."/>
            <person name="Stamatis D."/>
            <person name="Reddy T."/>
            <person name="O'Malley R."/>
            <person name="Daum C."/>
            <person name="Shapiro N."/>
            <person name="Ivanova N."/>
            <person name="Kyrpides N."/>
            <person name="Woyke T."/>
        </authorList>
    </citation>
    <scope>NUCLEOTIDE SEQUENCE [LARGE SCALE GENOMIC DNA]</scope>
    <source>
        <strain evidence="1 2">AT2.17</strain>
    </source>
</reference>
<proteinExistence type="predicted"/>
<reference evidence="1 2" key="2">
    <citation type="submission" date="2020-08" db="EMBL/GenBank/DDBJ databases">
        <title>The Agave Microbiome: Exploring the role of microbial communities in plant adaptations to desert environments.</title>
        <authorList>
            <person name="Partida-Martinez L.P."/>
        </authorList>
    </citation>
    <scope>NUCLEOTIDE SEQUENCE [LARGE SCALE GENOMIC DNA]</scope>
    <source>
        <strain evidence="1 2">AT2.17</strain>
    </source>
</reference>
<dbReference type="RefSeq" id="WP_179621078.1">
    <property type="nucleotide sequence ID" value="NZ_JACCBW010000004.1"/>
</dbReference>
<dbReference type="EMBL" id="JACCBW010000004">
    <property type="protein sequence ID" value="NYE38468.1"/>
    <property type="molecule type" value="Genomic_DNA"/>
</dbReference>
<dbReference type="AlphaFoldDB" id="A0A7Y9H5U1"/>
<protein>
    <recommendedName>
        <fullName evidence="3">DUF2332 domain-containing protein</fullName>
    </recommendedName>
</protein>
<sequence>MLLFDDLVEEYRDFAAYAAGDSPCFEEWALAVAEDDEVLAWLSTLPPVKRQPNLVLAAARWHGAPAPGPYAGLRRVLLQRDAAVRATIMARATQTNEVGRLATLTPVLGLVEGPLALLEVGASAGLCLHPNHYDYDWPPAGSLRESGGPVLTALAAGPLPVPATHVRVAWRGGVDLNPLDVADADAMAWLENLVWPEQDERRARLRAAIEVARADPPLLRRGDLLDELPGLRDEAAAHGTPVVFHSAVVAYLEQPDRERFHDLMTGFVADGRCRWISNEGPRVLPRVTGGLDVPAGRFVTALDGVPVALSHGHGHTVDWL</sequence>
<dbReference type="InterPro" id="IPR011200">
    <property type="entry name" value="UCP012608"/>
</dbReference>